<dbReference type="Proteomes" id="UP000461754">
    <property type="component" value="Unassembled WGS sequence"/>
</dbReference>
<proteinExistence type="predicted"/>
<sequence>MLPTCWLTSSASAASPMSMMIWPQWLAKDKKIRLWYNRAMENQQQHKKIIVIYTSMRRGNSERLGDAFSKGAEAAGHDVEKIYLRDQTIQYCTGCEACEHTGRCVINDDAEKIVRKMVWADVVALALPVYFGNIPGQLKTLFDRMNAVFRQPYRFRKVVVLATADQNRPEMFDGVWQSVESWLLAFPKAALAEKIGVGGVNRRGEIEGHAALRQAEDLGRRL</sequence>
<comment type="caution">
    <text evidence="4">The sequence shown here is derived from an EMBL/GenBank/DDBJ whole genome shotgun (WGS) entry which is preliminary data.</text>
</comment>
<organism evidence="4 5">
    <name type="scientific">Pseudoramibacter porci</name>
    <dbReference type="NCBI Taxonomy" id="2606631"/>
    <lineage>
        <taxon>Bacteria</taxon>
        <taxon>Bacillati</taxon>
        <taxon>Bacillota</taxon>
        <taxon>Clostridia</taxon>
        <taxon>Eubacteriales</taxon>
        <taxon>Eubacteriaceae</taxon>
        <taxon>Pseudoramibacter</taxon>
    </lineage>
</organism>
<evidence type="ECO:0000313" key="5">
    <source>
        <dbReference type="Proteomes" id="UP000461754"/>
    </source>
</evidence>
<dbReference type="AlphaFoldDB" id="A0A7X2NHF7"/>
<protein>
    <submittedName>
        <fullName evidence="4">Flavodoxin family protein</fullName>
    </submittedName>
</protein>
<feature type="domain" description="NADPH-dependent FMN reductase-like" evidence="3">
    <location>
        <begin position="48"/>
        <end position="164"/>
    </location>
</feature>
<evidence type="ECO:0000256" key="2">
    <source>
        <dbReference type="ARBA" id="ARBA00022643"/>
    </source>
</evidence>
<dbReference type="InterPro" id="IPR005025">
    <property type="entry name" value="FMN_Rdtase-like_dom"/>
</dbReference>
<dbReference type="EMBL" id="VUMO01000013">
    <property type="protein sequence ID" value="MSS20496.1"/>
    <property type="molecule type" value="Genomic_DNA"/>
</dbReference>
<keyword evidence="5" id="KW-1185">Reference proteome</keyword>
<dbReference type="InterPro" id="IPR029039">
    <property type="entry name" value="Flavoprotein-like_sf"/>
</dbReference>
<keyword evidence="2" id="KW-0288">FMN</keyword>
<evidence type="ECO:0000256" key="1">
    <source>
        <dbReference type="ARBA" id="ARBA00022630"/>
    </source>
</evidence>
<dbReference type="PANTHER" id="PTHR43278:SF2">
    <property type="entry name" value="IRON-SULFUR FLAVOPROTEIN"/>
    <property type="match status" value="1"/>
</dbReference>
<dbReference type="InterPro" id="IPR051796">
    <property type="entry name" value="ISF_SsuE-like"/>
</dbReference>
<dbReference type="GO" id="GO:0016491">
    <property type="term" value="F:oxidoreductase activity"/>
    <property type="evidence" value="ECO:0007669"/>
    <property type="project" value="InterPro"/>
</dbReference>
<accession>A0A7X2NHF7</accession>
<name>A0A7X2NHF7_9FIRM</name>
<evidence type="ECO:0000259" key="3">
    <source>
        <dbReference type="Pfam" id="PF03358"/>
    </source>
</evidence>
<reference evidence="4 5" key="1">
    <citation type="submission" date="2019-08" db="EMBL/GenBank/DDBJ databases">
        <title>In-depth cultivation of the pig gut microbiome towards novel bacterial diversity and tailored functional studies.</title>
        <authorList>
            <person name="Wylensek D."/>
            <person name="Hitch T.C.A."/>
            <person name="Clavel T."/>
        </authorList>
    </citation>
    <scope>NUCLEOTIDE SEQUENCE [LARGE SCALE GENOMIC DNA]</scope>
    <source>
        <strain evidence="4 5">RF-744-FAT-4</strain>
    </source>
</reference>
<gene>
    <name evidence="4" type="ORF">FYJ52_08815</name>
</gene>
<keyword evidence="1" id="KW-0285">Flavoprotein</keyword>
<dbReference type="Pfam" id="PF03358">
    <property type="entry name" value="FMN_red"/>
    <property type="match status" value="1"/>
</dbReference>
<dbReference type="SUPFAM" id="SSF52218">
    <property type="entry name" value="Flavoproteins"/>
    <property type="match status" value="1"/>
</dbReference>
<dbReference type="PANTHER" id="PTHR43278">
    <property type="entry name" value="NAD(P)H-DEPENDENT FMN-CONTAINING OXIDOREDUCTASE YWQN-RELATED"/>
    <property type="match status" value="1"/>
</dbReference>
<evidence type="ECO:0000313" key="4">
    <source>
        <dbReference type="EMBL" id="MSS20496.1"/>
    </source>
</evidence>
<dbReference type="Gene3D" id="3.40.50.360">
    <property type="match status" value="1"/>
</dbReference>